<comment type="caution">
    <text evidence="1">The sequence shown here is derived from an EMBL/GenBank/DDBJ whole genome shotgun (WGS) entry which is preliminary data.</text>
</comment>
<name>A0AAE1SB95_9SOLA</name>
<proteinExistence type="predicted"/>
<organism evidence="1 2">
    <name type="scientific">Anisodus tanguticus</name>
    <dbReference type="NCBI Taxonomy" id="243964"/>
    <lineage>
        <taxon>Eukaryota</taxon>
        <taxon>Viridiplantae</taxon>
        <taxon>Streptophyta</taxon>
        <taxon>Embryophyta</taxon>
        <taxon>Tracheophyta</taxon>
        <taxon>Spermatophyta</taxon>
        <taxon>Magnoliopsida</taxon>
        <taxon>eudicotyledons</taxon>
        <taxon>Gunneridae</taxon>
        <taxon>Pentapetalae</taxon>
        <taxon>asterids</taxon>
        <taxon>lamiids</taxon>
        <taxon>Solanales</taxon>
        <taxon>Solanaceae</taxon>
        <taxon>Solanoideae</taxon>
        <taxon>Hyoscyameae</taxon>
        <taxon>Anisodus</taxon>
    </lineage>
</organism>
<evidence type="ECO:0000313" key="2">
    <source>
        <dbReference type="Proteomes" id="UP001291623"/>
    </source>
</evidence>
<reference evidence="1" key="1">
    <citation type="submission" date="2023-12" db="EMBL/GenBank/DDBJ databases">
        <title>Genome assembly of Anisodus tanguticus.</title>
        <authorList>
            <person name="Wang Y.-J."/>
        </authorList>
    </citation>
    <scope>NUCLEOTIDE SEQUENCE</scope>
    <source>
        <strain evidence="1">KB-2021</strain>
        <tissue evidence="1">Leaf</tissue>
    </source>
</reference>
<dbReference type="Proteomes" id="UP001291623">
    <property type="component" value="Unassembled WGS sequence"/>
</dbReference>
<evidence type="ECO:0000313" key="1">
    <source>
        <dbReference type="EMBL" id="KAK4366556.1"/>
    </source>
</evidence>
<protein>
    <submittedName>
        <fullName evidence="1">Uncharacterized protein</fullName>
    </submittedName>
</protein>
<accession>A0AAE1SB95</accession>
<dbReference type="EMBL" id="JAVYJV010000007">
    <property type="protein sequence ID" value="KAK4366556.1"/>
    <property type="molecule type" value="Genomic_DNA"/>
</dbReference>
<sequence>MEEFGRDEESTLKDRWLKYREERRVGRSVWGLVTPKSEKTKKRDRNLREKEDIHKLPKCTQTLLPSLYFLSGHGIKHNRKFIMFDYGSAAAIANMEAYGSLRPLDLR</sequence>
<dbReference type="AlphaFoldDB" id="A0AAE1SB95"/>
<gene>
    <name evidence="1" type="ORF">RND71_014436</name>
</gene>
<keyword evidence="2" id="KW-1185">Reference proteome</keyword>